<evidence type="ECO:0000313" key="13">
    <source>
        <dbReference type="Ensembl" id="ENSTNIP00000005955.1"/>
    </source>
</evidence>
<keyword evidence="6" id="KW-0808">Transferase</keyword>
<reference evidence="13" key="2">
    <citation type="submission" date="2025-08" db="UniProtKB">
        <authorList>
            <consortium name="Ensembl"/>
        </authorList>
    </citation>
    <scope>IDENTIFICATION</scope>
</reference>
<dbReference type="Proteomes" id="UP000007303">
    <property type="component" value="Unassembled WGS sequence"/>
</dbReference>
<keyword evidence="7" id="KW-0949">S-adenosyl-L-methionine</keyword>
<dbReference type="Pfam" id="PF02676">
    <property type="entry name" value="TYW3"/>
    <property type="match status" value="1"/>
</dbReference>
<protein>
    <recommendedName>
        <fullName evidence="4">tRNA wybutosine-synthesizing protein 3 homolog</fullName>
        <ecNumber evidence="3">2.1.1.282</ecNumber>
    </recommendedName>
    <alternativeName>
        <fullName evidence="10">tRNA(Phe) 7-((3-amino-3-carboxypropyl)-4-demethylwyosine(37)-N(4))-methyltransferase</fullName>
    </alternativeName>
</protein>
<dbReference type="GO" id="GO:0032259">
    <property type="term" value="P:methylation"/>
    <property type="evidence" value="ECO:0007669"/>
    <property type="project" value="UniProtKB-KW"/>
</dbReference>
<dbReference type="FunFam" id="3.30.1960.10:FF:000001">
    <property type="entry name" value="tRNA wybutosine-synthesizing protein 3 homolog"/>
    <property type="match status" value="1"/>
</dbReference>
<evidence type="ECO:0000256" key="10">
    <source>
        <dbReference type="ARBA" id="ARBA00030554"/>
    </source>
</evidence>
<name>H3CCI3_TETNG</name>
<reference evidence="14" key="1">
    <citation type="journal article" date="2004" name="Nature">
        <title>Genome duplication in the teleost fish Tetraodon nigroviridis reveals the early vertebrate proto-karyotype.</title>
        <authorList>
            <person name="Jaillon O."/>
            <person name="Aury J.-M."/>
            <person name="Brunet F."/>
            <person name="Petit J.-L."/>
            <person name="Stange-Thomann N."/>
            <person name="Mauceli E."/>
            <person name="Bouneau L."/>
            <person name="Fischer C."/>
            <person name="Ozouf-Costaz C."/>
            <person name="Bernot A."/>
            <person name="Nicaud S."/>
            <person name="Jaffe D."/>
            <person name="Fisher S."/>
            <person name="Lutfalla G."/>
            <person name="Dossat C."/>
            <person name="Segurens B."/>
            <person name="Dasilva C."/>
            <person name="Salanoubat M."/>
            <person name="Levy M."/>
            <person name="Boudet N."/>
            <person name="Castellano S."/>
            <person name="Anthouard V."/>
            <person name="Jubin C."/>
            <person name="Castelli V."/>
            <person name="Katinka M."/>
            <person name="Vacherie B."/>
            <person name="Biemont C."/>
            <person name="Skalli Z."/>
            <person name="Cattolico L."/>
            <person name="Poulain J."/>
            <person name="De Berardinis V."/>
            <person name="Cruaud C."/>
            <person name="Duprat S."/>
            <person name="Brottier P."/>
            <person name="Coutanceau J.-P."/>
            <person name="Gouzy J."/>
            <person name="Parra G."/>
            <person name="Lardier G."/>
            <person name="Chapple C."/>
            <person name="McKernan K.J."/>
            <person name="McEwan P."/>
            <person name="Bosak S."/>
            <person name="Kellis M."/>
            <person name="Volff J.-N."/>
            <person name="Guigo R."/>
            <person name="Zody M.C."/>
            <person name="Mesirov J."/>
            <person name="Lindblad-Toh K."/>
            <person name="Birren B."/>
            <person name="Nusbaum C."/>
            <person name="Kahn D."/>
            <person name="Robinson-Rechavi M."/>
            <person name="Laudet V."/>
            <person name="Schachter V."/>
            <person name="Quetier F."/>
            <person name="Saurin W."/>
            <person name="Scarpelli C."/>
            <person name="Wincker P."/>
            <person name="Lander E.S."/>
            <person name="Weissenbach J."/>
            <person name="Roest Crollius H."/>
        </authorList>
    </citation>
    <scope>NUCLEOTIDE SEQUENCE [LARGE SCALE GENOMIC DNA]</scope>
</reference>
<dbReference type="Ensembl" id="ENSTNIT00000006103.1">
    <property type="protein sequence ID" value="ENSTNIP00000005955.1"/>
    <property type="gene ID" value="ENSTNIG00000003368.1"/>
</dbReference>
<evidence type="ECO:0000256" key="11">
    <source>
        <dbReference type="ARBA" id="ARBA00049202"/>
    </source>
</evidence>
<evidence type="ECO:0000256" key="4">
    <source>
        <dbReference type="ARBA" id="ARBA00016536"/>
    </source>
</evidence>
<evidence type="ECO:0000256" key="6">
    <source>
        <dbReference type="ARBA" id="ARBA00022679"/>
    </source>
</evidence>
<evidence type="ECO:0000256" key="2">
    <source>
        <dbReference type="ARBA" id="ARBA00008569"/>
    </source>
</evidence>
<dbReference type="STRING" id="99883.ENSTNIP00000005955"/>
<dbReference type="PANTHER" id="PTHR48418:SF1">
    <property type="entry name" value="TRNA WYBUTOSINE-SYNTHESIZING PROTEIN 3"/>
    <property type="match status" value="1"/>
</dbReference>
<evidence type="ECO:0000256" key="8">
    <source>
        <dbReference type="ARBA" id="ARBA00022694"/>
    </source>
</evidence>
<dbReference type="InParanoid" id="H3CCI3"/>
<dbReference type="GeneTree" id="ENSGT00940000153304"/>
<comment type="function">
    <text evidence="9">Probable S-adenosyl-L-methionine-dependent methyltransferase that acts as a component of the wybutosine biosynthesis pathway. Wybutosine is a hyper modified guanosine with a tricyclic base found at the 3'-position adjacent to the anticodon of eukaryotic phenylalanine tRNA.</text>
</comment>
<dbReference type="OMA" id="TWLYVSH"/>
<comment type="pathway">
    <text evidence="1">tRNA modification; wybutosine-tRNA(Phe) biosynthesis.</text>
</comment>
<feature type="domain" description="tRNA wybutosine-synthesizing protein" evidence="12">
    <location>
        <begin position="8"/>
        <end position="191"/>
    </location>
</feature>
<dbReference type="InterPro" id="IPR003827">
    <property type="entry name" value="tRNA_yW-synthesising"/>
</dbReference>
<dbReference type="GO" id="GO:0008033">
    <property type="term" value="P:tRNA processing"/>
    <property type="evidence" value="ECO:0007669"/>
    <property type="project" value="UniProtKB-KW"/>
</dbReference>
<accession>H3CCI3</accession>
<sequence>MEKEFGRWKQRCLEKLDVSRKGSVDEAISHVVALVNSREQFFTTSSCSGRSVLIDRASGSSDIQKQDCVWLFVSHQSCKPEDLVSALERSSADAVFKFEPFVLHVQCRQLQDGQLMHSVAINAGFRNSGLTVGKSGKIMMAVRSTHVLEVPLSRNGRVLVDEEYIHFLSQLANQKMEENVRRVHRFYEHLQAAFLPK</sequence>
<comment type="similarity">
    <text evidence="2">Belongs to the TYW3 family.</text>
</comment>
<evidence type="ECO:0000256" key="9">
    <source>
        <dbReference type="ARBA" id="ARBA00025378"/>
    </source>
</evidence>
<evidence type="ECO:0000259" key="12">
    <source>
        <dbReference type="Pfam" id="PF02676"/>
    </source>
</evidence>
<proteinExistence type="inferred from homology"/>
<dbReference type="HOGENOM" id="CLU_047426_2_0_1"/>
<dbReference type="Gene3D" id="3.30.1960.10">
    <property type="entry name" value="tRNA wybutosine-synthesizing-like"/>
    <property type="match status" value="1"/>
</dbReference>
<evidence type="ECO:0000256" key="5">
    <source>
        <dbReference type="ARBA" id="ARBA00022603"/>
    </source>
</evidence>
<reference evidence="13" key="3">
    <citation type="submission" date="2025-09" db="UniProtKB">
        <authorList>
            <consortium name="Ensembl"/>
        </authorList>
    </citation>
    <scope>IDENTIFICATION</scope>
</reference>
<dbReference type="FunCoup" id="H3CCI3">
    <property type="interactions" value="169"/>
</dbReference>
<evidence type="ECO:0000256" key="1">
    <source>
        <dbReference type="ARBA" id="ARBA00004797"/>
    </source>
</evidence>
<dbReference type="AlphaFoldDB" id="H3CCI3"/>
<evidence type="ECO:0000256" key="3">
    <source>
        <dbReference type="ARBA" id="ARBA00012750"/>
    </source>
</evidence>
<dbReference type="PANTHER" id="PTHR48418">
    <property type="entry name" value="TRNA WYBUTOSINE-SYNTHESIZING PROTEIN 3"/>
    <property type="match status" value="1"/>
</dbReference>
<keyword evidence="14" id="KW-1185">Reference proteome</keyword>
<keyword evidence="8" id="KW-0819">tRNA processing</keyword>
<dbReference type="GO" id="GO:0008168">
    <property type="term" value="F:methyltransferase activity"/>
    <property type="evidence" value="ECO:0007669"/>
    <property type="project" value="UniProtKB-KW"/>
</dbReference>
<evidence type="ECO:0000256" key="7">
    <source>
        <dbReference type="ARBA" id="ARBA00022691"/>
    </source>
</evidence>
<organism evidence="13 14">
    <name type="scientific">Tetraodon nigroviridis</name>
    <name type="common">Spotted green pufferfish</name>
    <name type="synonym">Chelonodon nigroviridis</name>
    <dbReference type="NCBI Taxonomy" id="99883"/>
    <lineage>
        <taxon>Eukaryota</taxon>
        <taxon>Metazoa</taxon>
        <taxon>Chordata</taxon>
        <taxon>Craniata</taxon>
        <taxon>Vertebrata</taxon>
        <taxon>Euteleostomi</taxon>
        <taxon>Actinopterygii</taxon>
        <taxon>Neopterygii</taxon>
        <taxon>Teleostei</taxon>
        <taxon>Neoteleostei</taxon>
        <taxon>Acanthomorphata</taxon>
        <taxon>Eupercaria</taxon>
        <taxon>Tetraodontiformes</taxon>
        <taxon>Tetradontoidea</taxon>
        <taxon>Tetraodontidae</taxon>
        <taxon>Tetraodon</taxon>
    </lineage>
</organism>
<comment type="catalytic activity">
    <reaction evidence="11">
        <text>4-demethyl-7-[(3S)-3-amino-3-carboxypropyl]wyosine(37) in tRNA(Phe) + S-adenosyl-L-methionine = 7-[(3S)-3-amino-3-carboxypropyl]wyosine(37) in tRNA(Phe) + S-adenosyl-L-homocysteine + H(+)</text>
        <dbReference type="Rhea" id="RHEA:36635"/>
        <dbReference type="Rhea" id="RHEA-COMP:10378"/>
        <dbReference type="Rhea" id="RHEA-COMP:10379"/>
        <dbReference type="ChEBI" id="CHEBI:15378"/>
        <dbReference type="ChEBI" id="CHEBI:57856"/>
        <dbReference type="ChEBI" id="CHEBI:59789"/>
        <dbReference type="ChEBI" id="CHEBI:73543"/>
        <dbReference type="ChEBI" id="CHEBI:73550"/>
        <dbReference type="EC" id="2.1.1.282"/>
    </reaction>
</comment>
<dbReference type="SUPFAM" id="SSF111278">
    <property type="entry name" value="SSo0622-like"/>
    <property type="match status" value="1"/>
</dbReference>
<dbReference type="EC" id="2.1.1.282" evidence="3"/>
<dbReference type="UniPathway" id="UPA00375"/>
<evidence type="ECO:0000313" key="14">
    <source>
        <dbReference type="Proteomes" id="UP000007303"/>
    </source>
</evidence>
<dbReference type="InterPro" id="IPR036602">
    <property type="entry name" value="tRNA_yW-synthesising-like_sf"/>
</dbReference>
<keyword evidence="5" id="KW-0489">Methyltransferase</keyword>